<reference evidence="1 2" key="1">
    <citation type="journal article" date="2014" name="Int. J. Syst. Evol. Microbiol.">
        <title>Streptomyces hoynatensis sp. nov., isolated from deep marine sediment.</title>
        <authorList>
            <person name="Veyisoglu A."/>
            <person name="Sahin N."/>
        </authorList>
    </citation>
    <scope>NUCLEOTIDE SEQUENCE [LARGE SCALE GENOMIC DNA]</scope>
    <source>
        <strain evidence="1 2">KCTC 29097</strain>
    </source>
</reference>
<evidence type="ECO:0000313" key="1">
    <source>
        <dbReference type="EMBL" id="RKN37995.1"/>
    </source>
</evidence>
<dbReference type="EMBL" id="RBAL01000020">
    <property type="protein sequence ID" value="RKN37995.1"/>
    <property type="molecule type" value="Genomic_DNA"/>
</dbReference>
<sequence length="206" mass="23569">MQLRAETIAAMYRYALNLGLSPKRAISAVYGLRVVEAPGERAQYTRKLERWIKQARDTKNPLTRRSYLPEHVRERDAPRQWPIDRDHYMRPRRAEPAIVRPNREGQYAGHTLLLRVTRTLAPERAVREAQERGERLIGPDLIVKGAWSKSARSLEVPSLPILRAVSPLETVRLVQALVKDLELRYPGIEVRAIVTAQAMGRPDDSP</sequence>
<evidence type="ECO:0000313" key="2">
    <source>
        <dbReference type="Proteomes" id="UP000272474"/>
    </source>
</evidence>
<accession>A0A3A9YPQ9</accession>
<organism evidence="1 2">
    <name type="scientific">Streptomyces hoynatensis</name>
    <dbReference type="NCBI Taxonomy" id="1141874"/>
    <lineage>
        <taxon>Bacteria</taxon>
        <taxon>Bacillati</taxon>
        <taxon>Actinomycetota</taxon>
        <taxon>Actinomycetes</taxon>
        <taxon>Kitasatosporales</taxon>
        <taxon>Streptomycetaceae</taxon>
        <taxon>Streptomyces</taxon>
    </lineage>
</organism>
<dbReference type="Proteomes" id="UP000272474">
    <property type="component" value="Unassembled WGS sequence"/>
</dbReference>
<protein>
    <submittedName>
        <fullName evidence="1">Uncharacterized protein</fullName>
    </submittedName>
</protein>
<proteinExistence type="predicted"/>
<gene>
    <name evidence="1" type="ORF">D7294_25735</name>
</gene>
<comment type="caution">
    <text evidence="1">The sequence shown here is derived from an EMBL/GenBank/DDBJ whole genome shotgun (WGS) entry which is preliminary data.</text>
</comment>
<dbReference type="AlphaFoldDB" id="A0A3A9YPQ9"/>
<name>A0A3A9YPQ9_9ACTN</name>
<keyword evidence="2" id="KW-1185">Reference proteome</keyword>